<evidence type="ECO:0000256" key="1">
    <source>
        <dbReference type="SAM" id="Coils"/>
    </source>
</evidence>
<evidence type="ECO:0000313" key="3">
    <source>
        <dbReference type="Proteomes" id="UP001141806"/>
    </source>
</evidence>
<gene>
    <name evidence="2" type="ORF">NE237_010395</name>
</gene>
<dbReference type="AlphaFoldDB" id="A0A9Q0R165"/>
<proteinExistence type="predicted"/>
<reference evidence="2" key="1">
    <citation type="journal article" date="2023" name="Plant J.">
        <title>The genome of the king protea, Protea cynaroides.</title>
        <authorList>
            <person name="Chang J."/>
            <person name="Duong T.A."/>
            <person name="Schoeman C."/>
            <person name="Ma X."/>
            <person name="Roodt D."/>
            <person name="Barker N."/>
            <person name="Li Z."/>
            <person name="Van de Peer Y."/>
            <person name="Mizrachi E."/>
        </authorList>
    </citation>
    <scope>NUCLEOTIDE SEQUENCE</scope>
    <source>
        <tissue evidence="2">Young leaves</tissue>
    </source>
</reference>
<feature type="coiled-coil region" evidence="1">
    <location>
        <begin position="28"/>
        <end position="97"/>
    </location>
</feature>
<name>A0A9Q0R165_9MAGN</name>
<accession>A0A9Q0R165</accession>
<comment type="caution">
    <text evidence="2">The sequence shown here is derived from an EMBL/GenBank/DDBJ whole genome shotgun (WGS) entry which is preliminary data.</text>
</comment>
<keyword evidence="3" id="KW-1185">Reference proteome</keyword>
<keyword evidence="1" id="KW-0175">Coiled coil</keyword>
<dbReference type="EMBL" id="JAMYWD010000002">
    <property type="protein sequence ID" value="KAJ4979615.1"/>
    <property type="molecule type" value="Genomic_DNA"/>
</dbReference>
<protein>
    <submittedName>
        <fullName evidence="2">Uncharacterized protein</fullName>
    </submittedName>
</protein>
<dbReference type="Proteomes" id="UP001141806">
    <property type="component" value="Unassembled WGS sequence"/>
</dbReference>
<sequence length="206" mass="22715">MSEPVLPRRRPAKVGNTNFELLTVDSKYKELKVANDAQEATMERMAAECTGLLQELSVAQGKAKGAEGELTREQHKLQKEEGELRQAKEKLCKAEDEAEDLCGIIVKELEGGGEDRSPYLPMFWAPPPTPLVEEGVGDVLMEQTTVQATQQTQDPSTSDGDALIAMTVDPHPQRTLFLWLREVFSPFFVPTSGGFLSLAPCELVKI</sequence>
<organism evidence="2 3">
    <name type="scientific">Protea cynaroides</name>
    <dbReference type="NCBI Taxonomy" id="273540"/>
    <lineage>
        <taxon>Eukaryota</taxon>
        <taxon>Viridiplantae</taxon>
        <taxon>Streptophyta</taxon>
        <taxon>Embryophyta</taxon>
        <taxon>Tracheophyta</taxon>
        <taxon>Spermatophyta</taxon>
        <taxon>Magnoliopsida</taxon>
        <taxon>Proteales</taxon>
        <taxon>Proteaceae</taxon>
        <taxon>Protea</taxon>
    </lineage>
</organism>
<evidence type="ECO:0000313" key="2">
    <source>
        <dbReference type="EMBL" id="KAJ4979615.1"/>
    </source>
</evidence>